<feature type="compositionally biased region" description="Low complexity" evidence="1">
    <location>
        <begin position="22"/>
        <end position="31"/>
    </location>
</feature>
<protein>
    <submittedName>
        <fullName evidence="2">Uncharacterized protein</fullName>
    </submittedName>
</protein>
<dbReference type="Gene3D" id="2.30.110.10">
    <property type="entry name" value="Electron Transport, Fmn-binding Protein, Chain A"/>
    <property type="match status" value="1"/>
</dbReference>
<dbReference type="InterPro" id="IPR012349">
    <property type="entry name" value="Split_barrel_FMN-bd"/>
</dbReference>
<feature type="region of interest" description="Disordered" evidence="1">
    <location>
        <begin position="22"/>
        <end position="41"/>
    </location>
</feature>
<accession>A0A316U013</accession>
<dbReference type="STRING" id="1684307.A0A316U013"/>
<dbReference type="GeneID" id="37012203"/>
<keyword evidence="3" id="KW-1185">Reference proteome</keyword>
<dbReference type="Pfam" id="PF12900">
    <property type="entry name" value="Pyridox_ox_2"/>
    <property type="match status" value="1"/>
</dbReference>
<name>A0A316U013_9BASI</name>
<reference evidence="2 3" key="1">
    <citation type="journal article" date="2018" name="Mol. Biol. Evol.">
        <title>Broad Genomic Sampling Reveals a Smut Pathogenic Ancestry of the Fungal Clade Ustilaginomycotina.</title>
        <authorList>
            <person name="Kijpornyongpan T."/>
            <person name="Mondo S.J."/>
            <person name="Barry K."/>
            <person name="Sandor L."/>
            <person name="Lee J."/>
            <person name="Lipzen A."/>
            <person name="Pangilinan J."/>
            <person name="LaButti K."/>
            <person name="Hainaut M."/>
            <person name="Henrissat B."/>
            <person name="Grigoriev I.V."/>
            <person name="Spatafora J.W."/>
            <person name="Aime M.C."/>
        </authorList>
    </citation>
    <scope>NUCLEOTIDE SEQUENCE [LARGE SCALE GENOMIC DNA]</scope>
    <source>
        <strain evidence="2 3">MCA 4718</strain>
    </source>
</reference>
<dbReference type="InterPro" id="IPR024747">
    <property type="entry name" value="Pyridox_Oxase-rel"/>
</dbReference>
<feature type="compositionally biased region" description="Polar residues" evidence="1">
    <location>
        <begin position="32"/>
        <end position="41"/>
    </location>
</feature>
<dbReference type="OrthoDB" id="444432at2759"/>
<evidence type="ECO:0000256" key="1">
    <source>
        <dbReference type="SAM" id="MobiDB-lite"/>
    </source>
</evidence>
<dbReference type="SUPFAM" id="SSF50475">
    <property type="entry name" value="FMN-binding split barrel"/>
    <property type="match status" value="1"/>
</dbReference>
<dbReference type="Proteomes" id="UP000245942">
    <property type="component" value="Unassembled WGS sequence"/>
</dbReference>
<dbReference type="PANTHER" id="PTHR34071">
    <property type="entry name" value="5-NITROIMIDAZOLE ANTIBIOTICS RESISTANCE PROTEIN, NIMA-FAMILY-RELATED PROTEIN-RELATED"/>
    <property type="match status" value="1"/>
</dbReference>
<evidence type="ECO:0000313" key="2">
    <source>
        <dbReference type="EMBL" id="PWN18570.1"/>
    </source>
</evidence>
<proteinExistence type="predicted"/>
<dbReference type="EMBL" id="KZ819335">
    <property type="protein sequence ID" value="PWN18570.1"/>
    <property type="molecule type" value="Genomic_DNA"/>
</dbReference>
<evidence type="ECO:0000313" key="3">
    <source>
        <dbReference type="Proteomes" id="UP000245942"/>
    </source>
</evidence>
<gene>
    <name evidence="2" type="ORF">BCV69DRAFT_252341</name>
</gene>
<feature type="compositionally biased region" description="Acidic residues" evidence="1">
    <location>
        <begin position="227"/>
        <end position="237"/>
    </location>
</feature>
<dbReference type="RefSeq" id="XP_025345730.1">
    <property type="nucleotide sequence ID" value="XM_025490469.1"/>
</dbReference>
<organism evidence="2 3">
    <name type="scientific">Pseudomicrostroma glucosiphilum</name>
    <dbReference type="NCBI Taxonomy" id="1684307"/>
    <lineage>
        <taxon>Eukaryota</taxon>
        <taxon>Fungi</taxon>
        <taxon>Dikarya</taxon>
        <taxon>Basidiomycota</taxon>
        <taxon>Ustilaginomycotina</taxon>
        <taxon>Exobasidiomycetes</taxon>
        <taxon>Microstromatales</taxon>
        <taxon>Microstromatales incertae sedis</taxon>
        <taxon>Pseudomicrostroma</taxon>
    </lineage>
</organism>
<dbReference type="AlphaFoldDB" id="A0A316U013"/>
<dbReference type="PANTHER" id="PTHR34071:SF2">
    <property type="entry name" value="FLAVIN-NUCLEOTIDE-BINDING PROTEIN"/>
    <property type="match status" value="1"/>
</dbReference>
<feature type="region of interest" description="Disordered" evidence="1">
    <location>
        <begin position="217"/>
        <end position="239"/>
    </location>
</feature>
<sequence length="294" mass="31886">MFNIFGSSASSSSTAAATFTSASGQTSASSSNLTTGPTEPQSKIRYYRDRGFYRRQNILDVVRESPLCHVAFQHGDTLMNIPLIVAVRPPTEDEEQADEVEMKEVVYLHMNYKSSLVEAVQAGTLQVLTASCTIVDGIVFSPFPHDHSYDYRSATLHLHRPSLVTDPAEKVKALAIVVNQSTGYDRSAAVGLSDPNGTNARGTAVIRCEVKAMSGKQRTGGFKSGESAEEDRAEADEGQAMQGAVPCWVQYGEPVGAGRDVARVREVYEEKSESNRQRAEGIVLADARYKLAGK</sequence>